<dbReference type="Pfam" id="PF05175">
    <property type="entry name" value="MTS"/>
    <property type="match status" value="1"/>
</dbReference>
<dbReference type="InterPro" id="IPR007848">
    <property type="entry name" value="Small_mtfrase_dom"/>
</dbReference>
<evidence type="ECO:0000259" key="6">
    <source>
        <dbReference type="Pfam" id="PF05175"/>
    </source>
</evidence>
<evidence type="ECO:0000259" key="7">
    <source>
        <dbReference type="Pfam" id="PF23186"/>
    </source>
</evidence>
<evidence type="ECO:0000256" key="5">
    <source>
        <dbReference type="SAM" id="MobiDB-lite"/>
    </source>
</evidence>
<feature type="domain" description="DUF7059" evidence="7">
    <location>
        <begin position="41"/>
        <end position="133"/>
    </location>
</feature>
<dbReference type="Gene3D" id="3.40.50.150">
    <property type="entry name" value="Vaccinia Virus protein VP39"/>
    <property type="match status" value="1"/>
</dbReference>
<feature type="domain" description="Methyltransferase small" evidence="6">
    <location>
        <begin position="175"/>
        <end position="303"/>
    </location>
</feature>
<comment type="caution">
    <text evidence="9">The sequence shown here is derived from an EMBL/GenBank/DDBJ whole genome shotgun (WGS) entry which is preliminary data.</text>
</comment>
<accession>A0AAE4R7J4</accession>
<dbReference type="GO" id="GO:0032259">
    <property type="term" value="P:methylation"/>
    <property type="evidence" value="ECO:0007669"/>
    <property type="project" value="UniProtKB-KW"/>
</dbReference>
<comment type="similarity">
    <text evidence="1">Belongs to the eukaryotic/archaeal PrmC-related family.</text>
</comment>
<dbReference type="RefSeq" id="WP_159406211.1">
    <property type="nucleotide sequence ID" value="NZ_JAWLKH010000017.1"/>
</dbReference>
<dbReference type="PANTHER" id="PTHR45875:SF1">
    <property type="entry name" value="METHYLTRANSFERASE N6AMT1"/>
    <property type="match status" value="1"/>
</dbReference>
<proteinExistence type="inferred from homology"/>
<name>A0AAE4R7J4_9ACTN</name>
<evidence type="ECO:0000259" key="8">
    <source>
        <dbReference type="Pfam" id="PF25004"/>
    </source>
</evidence>
<dbReference type="EMBL" id="JAWLKH010000017">
    <property type="protein sequence ID" value="MDV6313272.1"/>
    <property type="molecule type" value="Genomic_DNA"/>
</dbReference>
<dbReference type="SUPFAM" id="SSF53335">
    <property type="entry name" value="S-adenosyl-L-methionine-dependent methyltransferases"/>
    <property type="match status" value="1"/>
</dbReference>
<reference evidence="9" key="1">
    <citation type="submission" date="2023-10" db="EMBL/GenBank/DDBJ databases">
        <title>Development of a sustainable strategy for remediation of hydrocarbon-contaminated territories based on the waste exchange concept.</title>
        <authorList>
            <person name="Krivoruchko A."/>
        </authorList>
    </citation>
    <scope>NUCLEOTIDE SEQUENCE</scope>
    <source>
        <strain evidence="9">IEGM 1279</strain>
    </source>
</reference>
<protein>
    <submittedName>
        <fullName evidence="9">Methyltransferase</fullName>
    </submittedName>
</protein>
<evidence type="ECO:0000256" key="4">
    <source>
        <dbReference type="ARBA" id="ARBA00022691"/>
    </source>
</evidence>
<dbReference type="GO" id="GO:0008170">
    <property type="term" value="F:N-methyltransferase activity"/>
    <property type="evidence" value="ECO:0007669"/>
    <property type="project" value="UniProtKB-ARBA"/>
</dbReference>
<dbReference type="CDD" id="cd02440">
    <property type="entry name" value="AdoMet_MTases"/>
    <property type="match status" value="1"/>
</dbReference>
<dbReference type="PANTHER" id="PTHR45875">
    <property type="entry name" value="METHYLTRANSFERASE N6AMT1"/>
    <property type="match status" value="1"/>
</dbReference>
<dbReference type="GO" id="GO:0035657">
    <property type="term" value="C:eRF1 methyltransferase complex"/>
    <property type="evidence" value="ECO:0007669"/>
    <property type="project" value="TreeGrafter"/>
</dbReference>
<dbReference type="Proteomes" id="UP001185922">
    <property type="component" value="Unassembled WGS sequence"/>
</dbReference>
<evidence type="ECO:0000313" key="9">
    <source>
        <dbReference type="EMBL" id="MDV6313272.1"/>
    </source>
</evidence>
<sequence length="540" mass="57286">MSSLDEVTARHPSPHPLVDDTVVHPLTDDTVVDALSADLRAAGYTTDGVTELLGEDVHAALLRGVWWPAVAATAAEQRDGGAGESRLATVIRLFLLGSDEPEDAAAQAFPSAGVDALVAQGVLTRLDGGAIRASLDIRPHADETHDFLVVADQDAAMRPGPVARDHVLGIGGASVSLARAIIREPARRALDIGTGCGIQALHLNSHCEEIVATDTNERALALARATARLNGMSWDLRAGSMFQPVAGERFDLIVSNPPFVVGTGSQDYIYRDSGVVGDALCEQLIRELPAHLNPGGTAQILANWIIRDGADWRDRVRGWLDGTGLDAWVVQREAADPISYVSLWLSDAGEDEQAAARRGEQWLEWFDDNDIVAIGMGSITVRAPEAGEDREPDVVIEEITGAGEEVTGPEAQAFLARRRYLRETSDAELLDKRLSVAPVMLEEHSLPGEDGWQQVGAAVRRPGGPAAVLGVDEVSRALLAGCRGQVPLQALIELLAGFHGVDADALATAALPVVREAIGRGILYEADGELPGSVTSVRNA</sequence>
<dbReference type="InterPro" id="IPR002052">
    <property type="entry name" value="DNA_methylase_N6_adenine_CS"/>
</dbReference>
<dbReference type="Pfam" id="PF23186">
    <property type="entry name" value="DUF7059"/>
    <property type="match status" value="1"/>
</dbReference>
<keyword evidence="4" id="KW-0949">S-adenosyl-L-methionine</keyword>
<evidence type="ECO:0000313" key="10">
    <source>
        <dbReference type="Proteomes" id="UP001185922"/>
    </source>
</evidence>
<dbReference type="InterPro" id="IPR056684">
    <property type="entry name" value="DUF7782"/>
</dbReference>
<dbReference type="InterPro" id="IPR055487">
    <property type="entry name" value="DUF7059"/>
</dbReference>
<evidence type="ECO:0000256" key="3">
    <source>
        <dbReference type="ARBA" id="ARBA00022679"/>
    </source>
</evidence>
<dbReference type="GO" id="GO:0008757">
    <property type="term" value="F:S-adenosylmethionine-dependent methyltransferase activity"/>
    <property type="evidence" value="ECO:0007669"/>
    <property type="project" value="TreeGrafter"/>
</dbReference>
<keyword evidence="3" id="KW-0808">Transferase</keyword>
<gene>
    <name evidence="9" type="ORF">R3Q15_15440</name>
</gene>
<feature type="domain" description="DUF7782" evidence="8">
    <location>
        <begin position="413"/>
        <end position="524"/>
    </location>
</feature>
<feature type="region of interest" description="Disordered" evidence="5">
    <location>
        <begin position="1"/>
        <end position="20"/>
    </location>
</feature>
<dbReference type="GO" id="GO:0003676">
    <property type="term" value="F:nucleic acid binding"/>
    <property type="evidence" value="ECO:0007669"/>
    <property type="project" value="InterPro"/>
</dbReference>
<organism evidence="9 10">
    <name type="scientific">Gordonia amicalis</name>
    <dbReference type="NCBI Taxonomy" id="89053"/>
    <lineage>
        <taxon>Bacteria</taxon>
        <taxon>Bacillati</taxon>
        <taxon>Actinomycetota</taxon>
        <taxon>Actinomycetes</taxon>
        <taxon>Mycobacteriales</taxon>
        <taxon>Gordoniaceae</taxon>
        <taxon>Gordonia</taxon>
    </lineage>
</organism>
<keyword evidence="2 9" id="KW-0489">Methyltransferase</keyword>
<dbReference type="PROSITE" id="PS00092">
    <property type="entry name" value="N6_MTASE"/>
    <property type="match status" value="1"/>
</dbReference>
<evidence type="ECO:0000256" key="1">
    <source>
        <dbReference type="ARBA" id="ARBA00006149"/>
    </source>
</evidence>
<dbReference type="AlphaFoldDB" id="A0AAE4R7J4"/>
<dbReference type="GO" id="GO:0008276">
    <property type="term" value="F:protein methyltransferase activity"/>
    <property type="evidence" value="ECO:0007669"/>
    <property type="project" value="TreeGrafter"/>
</dbReference>
<dbReference type="InterPro" id="IPR029063">
    <property type="entry name" value="SAM-dependent_MTases_sf"/>
</dbReference>
<dbReference type="InterPro" id="IPR052190">
    <property type="entry name" value="Euk-Arch_PrmC-MTase"/>
</dbReference>
<evidence type="ECO:0000256" key="2">
    <source>
        <dbReference type="ARBA" id="ARBA00022603"/>
    </source>
</evidence>
<dbReference type="Pfam" id="PF25004">
    <property type="entry name" value="DUF7782"/>
    <property type="match status" value="1"/>
</dbReference>